<feature type="compositionally biased region" description="Polar residues" evidence="6">
    <location>
        <begin position="352"/>
        <end position="365"/>
    </location>
</feature>
<dbReference type="Gene3D" id="3.30.40.10">
    <property type="entry name" value="Zinc/RING finger domain, C3HC4 (zinc finger)"/>
    <property type="match status" value="1"/>
</dbReference>
<proteinExistence type="predicted"/>
<evidence type="ECO:0000259" key="7">
    <source>
        <dbReference type="PROSITE" id="PS50815"/>
    </source>
</evidence>
<keyword evidence="4" id="KW-0539">Nucleus</keyword>
<accession>A0A1L9TJK4</accession>
<protein>
    <recommendedName>
        <fullName evidence="7">HORMA domain-containing protein</fullName>
    </recommendedName>
</protein>
<dbReference type="GO" id="GO:0005694">
    <property type="term" value="C:chromosome"/>
    <property type="evidence" value="ECO:0007669"/>
    <property type="project" value="UniProtKB-SubCell"/>
</dbReference>
<dbReference type="SUPFAM" id="SSF57903">
    <property type="entry name" value="FYVE/PHD zinc finger"/>
    <property type="match status" value="1"/>
</dbReference>
<feature type="compositionally biased region" description="Basic and acidic residues" evidence="6">
    <location>
        <begin position="637"/>
        <end position="651"/>
    </location>
</feature>
<dbReference type="RefSeq" id="XP_040703412.1">
    <property type="nucleotide sequence ID" value="XM_040849332.1"/>
</dbReference>
<dbReference type="GO" id="GO:0007130">
    <property type="term" value="P:synaptonemal complex assembly"/>
    <property type="evidence" value="ECO:0007669"/>
    <property type="project" value="TreeGrafter"/>
</dbReference>
<gene>
    <name evidence="8" type="ORF">ASPSYDRAFT_57174</name>
</gene>
<dbReference type="PANTHER" id="PTHR48225:SF7">
    <property type="entry name" value="MEIOSIS-SPECIFIC PROTEIN HOP1"/>
    <property type="match status" value="1"/>
</dbReference>
<keyword evidence="5" id="KW-0469">Meiosis</keyword>
<dbReference type="AlphaFoldDB" id="A0A1L9TJK4"/>
<dbReference type="InterPro" id="IPR013083">
    <property type="entry name" value="Znf_RING/FYVE/PHD"/>
</dbReference>
<name>A0A1L9TJK4_9EURO</name>
<dbReference type="VEuPathDB" id="FungiDB:ASPSYDRAFT_57174"/>
<dbReference type="GO" id="GO:0005634">
    <property type="term" value="C:nucleus"/>
    <property type="evidence" value="ECO:0007669"/>
    <property type="project" value="UniProtKB-SubCell"/>
</dbReference>
<evidence type="ECO:0000313" key="8">
    <source>
        <dbReference type="EMBL" id="OJJ59606.1"/>
    </source>
</evidence>
<feature type="domain" description="HORMA" evidence="7">
    <location>
        <begin position="60"/>
        <end position="307"/>
    </location>
</feature>
<dbReference type="SUPFAM" id="SSF56019">
    <property type="entry name" value="The spindle assembly checkpoint protein mad2"/>
    <property type="match status" value="1"/>
</dbReference>
<evidence type="ECO:0000256" key="2">
    <source>
        <dbReference type="ARBA" id="ARBA00004286"/>
    </source>
</evidence>
<feature type="region of interest" description="Disordered" evidence="6">
    <location>
        <begin position="631"/>
        <end position="754"/>
    </location>
</feature>
<evidence type="ECO:0000256" key="4">
    <source>
        <dbReference type="ARBA" id="ARBA00023242"/>
    </source>
</evidence>
<evidence type="ECO:0000256" key="6">
    <source>
        <dbReference type="SAM" id="MobiDB-lite"/>
    </source>
</evidence>
<comment type="subcellular location">
    <subcellularLocation>
        <location evidence="2">Chromosome</location>
    </subcellularLocation>
    <subcellularLocation>
        <location evidence="1">Nucleus</location>
    </subcellularLocation>
</comment>
<reference evidence="9" key="1">
    <citation type="journal article" date="2017" name="Genome Biol.">
        <title>Comparative genomics reveals high biological diversity and specific adaptations in the industrially and medically important fungal genus Aspergillus.</title>
        <authorList>
            <person name="de Vries R.P."/>
            <person name="Riley R."/>
            <person name="Wiebenga A."/>
            <person name="Aguilar-Osorio G."/>
            <person name="Amillis S."/>
            <person name="Uchima C.A."/>
            <person name="Anderluh G."/>
            <person name="Asadollahi M."/>
            <person name="Askin M."/>
            <person name="Barry K."/>
            <person name="Battaglia E."/>
            <person name="Bayram O."/>
            <person name="Benocci T."/>
            <person name="Braus-Stromeyer S.A."/>
            <person name="Caldana C."/>
            <person name="Canovas D."/>
            <person name="Cerqueira G.C."/>
            <person name="Chen F."/>
            <person name="Chen W."/>
            <person name="Choi C."/>
            <person name="Clum A."/>
            <person name="Dos Santos R.A."/>
            <person name="Damasio A.R."/>
            <person name="Diallinas G."/>
            <person name="Emri T."/>
            <person name="Fekete E."/>
            <person name="Flipphi M."/>
            <person name="Freyberg S."/>
            <person name="Gallo A."/>
            <person name="Gournas C."/>
            <person name="Habgood R."/>
            <person name="Hainaut M."/>
            <person name="Harispe M.L."/>
            <person name="Henrissat B."/>
            <person name="Hilden K.S."/>
            <person name="Hope R."/>
            <person name="Hossain A."/>
            <person name="Karabika E."/>
            <person name="Karaffa L."/>
            <person name="Karanyi Z."/>
            <person name="Krasevec N."/>
            <person name="Kuo A."/>
            <person name="Kusch H."/>
            <person name="LaButti K."/>
            <person name="Lagendijk E.L."/>
            <person name="Lapidus A."/>
            <person name="Levasseur A."/>
            <person name="Lindquist E."/>
            <person name="Lipzen A."/>
            <person name="Logrieco A.F."/>
            <person name="MacCabe A."/>
            <person name="Maekelae M.R."/>
            <person name="Malavazi I."/>
            <person name="Melin P."/>
            <person name="Meyer V."/>
            <person name="Mielnichuk N."/>
            <person name="Miskei M."/>
            <person name="Molnar A.P."/>
            <person name="Mule G."/>
            <person name="Ngan C.Y."/>
            <person name="Orejas M."/>
            <person name="Orosz E."/>
            <person name="Ouedraogo J.P."/>
            <person name="Overkamp K.M."/>
            <person name="Park H.-S."/>
            <person name="Perrone G."/>
            <person name="Piumi F."/>
            <person name="Punt P.J."/>
            <person name="Ram A.F."/>
            <person name="Ramon A."/>
            <person name="Rauscher S."/>
            <person name="Record E."/>
            <person name="Riano-Pachon D.M."/>
            <person name="Robert V."/>
            <person name="Roehrig J."/>
            <person name="Ruller R."/>
            <person name="Salamov A."/>
            <person name="Salih N.S."/>
            <person name="Samson R.A."/>
            <person name="Sandor E."/>
            <person name="Sanguinetti M."/>
            <person name="Schuetze T."/>
            <person name="Sepcic K."/>
            <person name="Shelest E."/>
            <person name="Sherlock G."/>
            <person name="Sophianopoulou V."/>
            <person name="Squina F.M."/>
            <person name="Sun H."/>
            <person name="Susca A."/>
            <person name="Todd R.B."/>
            <person name="Tsang A."/>
            <person name="Unkles S.E."/>
            <person name="van de Wiele N."/>
            <person name="van Rossen-Uffink D."/>
            <person name="Oliveira J.V."/>
            <person name="Vesth T.C."/>
            <person name="Visser J."/>
            <person name="Yu J.-H."/>
            <person name="Zhou M."/>
            <person name="Andersen M.R."/>
            <person name="Archer D.B."/>
            <person name="Baker S.E."/>
            <person name="Benoit I."/>
            <person name="Brakhage A.A."/>
            <person name="Braus G.H."/>
            <person name="Fischer R."/>
            <person name="Frisvad J.C."/>
            <person name="Goldman G.H."/>
            <person name="Houbraken J."/>
            <person name="Oakley B."/>
            <person name="Pocsi I."/>
            <person name="Scazzocchio C."/>
            <person name="Seiboth B."/>
            <person name="vanKuyk P.A."/>
            <person name="Wortman J."/>
            <person name="Dyer P.S."/>
            <person name="Grigoriev I.V."/>
        </authorList>
    </citation>
    <scope>NUCLEOTIDE SEQUENCE [LARGE SCALE GENOMIC DNA]</scope>
    <source>
        <strain evidence="9">CBS 593.65</strain>
    </source>
</reference>
<dbReference type="PROSITE" id="PS50815">
    <property type="entry name" value="HORMA"/>
    <property type="match status" value="1"/>
</dbReference>
<evidence type="ECO:0000256" key="3">
    <source>
        <dbReference type="ARBA" id="ARBA00022454"/>
    </source>
</evidence>
<dbReference type="Proteomes" id="UP000184356">
    <property type="component" value="Unassembled WGS sequence"/>
</dbReference>
<dbReference type="GeneID" id="63765405"/>
<sequence length="754" mass="84091">MVRIKFTGPPMAARSQLAQPCGLLPSNGTTPASSPVIESRAAMDGLDALSAEENRVLQQQQSLEMVKIMLHVSFGTLFYLREFLPLQCFDDRDLREAQKQQKFSYREFIDNSPISKGLNGVADDSFGKAKRGQPLKIILRGSEPKADMIINVLETGIFDALSKSVLEAVQLTIIADKEAPDNVLESYTFSFRYTDGLGDINRRLKTLSIEPCGYVADMKSAQTARVGLETIVRRLITLSAFLPTLPNKRTLGVHLFYTEDCPPDYEPPGFNGARDGTINYPLTENWRRESQACGKMESGSHTVGLKVTSLKWTGPEPEDSEPIPPIPTDIEYKDTVPRAEDIGFEDEESKLRSSQIEVGSSQEATQDVVERERLRMMMPSQEEPSSESNLIPTQPVKQTPIPEAESVEVARPSPKFALGGEKIAELRKTSQNSAQRRSGPAAIRCQCDWTGEEEDMIVCSFCNTQQHRLCYGYVGVYNHSVPDIHACYRCLLEPNESQILNSLGNIILARKTLKIVSEVGILGSAQEFCEKTHCSPPAFARVKEFLKRKAIMQPTPGYKPKECIRKGLPTFIVPEKPKVREIIQRDIMNPMVKIEHHYTIRYFTGPLEAHRPPATSDADGLSNQNSQNSVVTAVKNSQDDQLRTTKDTRDDESQELGTPQRALSSRRRTRSSNVVSVIEDSQSTDNSTPQRSTRKRTRSSQVGPEPVRPVTPSHSTASDNEVDTDKPRRSSRKRRKISNYSKLIDVGAETSGNE</sequence>
<dbReference type="InterPro" id="IPR051294">
    <property type="entry name" value="HORMA_MeioticProgression"/>
</dbReference>
<feature type="region of interest" description="Disordered" evidence="6">
    <location>
        <begin position="311"/>
        <end position="331"/>
    </location>
</feature>
<dbReference type="GO" id="GO:0051598">
    <property type="term" value="P:meiotic recombination checkpoint signaling"/>
    <property type="evidence" value="ECO:0007669"/>
    <property type="project" value="TreeGrafter"/>
</dbReference>
<evidence type="ECO:0000313" key="9">
    <source>
        <dbReference type="Proteomes" id="UP000184356"/>
    </source>
</evidence>
<dbReference type="STRING" id="1036612.A0A1L9TJK4"/>
<dbReference type="Gene3D" id="3.30.900.10">
    <property type="entry name" value="HORMA domain"/>
    <property type="match status" value="1"/>
</dbReference>
<dbReference type="EMBL" id="KV878585">
    <property type="protein sequence ID" value="OJJ59606.1"/>
    <property type="molecule type" value="Genomic_DNA"/>
</dbReference>
<evidence type="ECO:0000256" key="5">
    <source>
        <dbReference type="ARBA" id="ARBA00023254"/>
    </source>
</evidence>
<dbReference type="InterPro" id="IPR036570">
    <property type="entry name" value="HORMA_dom_sf"/>
</dbReference>
<keyword evidence="9" id="KW-1185">Reference proteome</keyword>
<evidence type="ECO:0000256" key="1">
    <source>
        <dbReference type="ARBA" id="ARBA00004123"/>
    </source>
</evidence>
<keyword evidence="3" id="KW-0158">Chromosome</keyword>
<dbReference type="Pfam" id="PF02301">
    <property type="entry name" value="HORMA"/>
    <property type="match status" value="1"/>
</dbReference>
<dbReference type="PANTHER" id="PTHR48225">
    <property type="entry name" value="HORMA DOMAIN-CONTAINING PROTEIN 1"/>
    <property type="match status" value="1"/>
</dbReference>
<dbReference type="OrthoDB" id="1928087at2759"/>
<dbReference type="InterPro" id="IPR011011">
    <property type="entry name" value="Znf_FYVE_PHD"/>
</dbReference>
<organism evidence="8 9">
    <name type="scientific">Aspergillus sydowii CBS 593.65</name>
    <dbReference type="NCBI Taxonomy" id="1036612"/>
    <lineage>
        <taxon>Eukaryota</taxon>
        <taxon>Fungi</taxon>
        <taxon>Dikarya</taxon>
        <taxon>Ascomycota</taxon>
        <taxon>Pezizomycotina</taxon>
        <taxon>Eurotiomycetes</taxon>
        <taxon>Eurotiomycetidae</taxon>
        <taxon>Eurotiales</taxon>
        <taxon>Aspergillaceae</taxon>
        <taxon>Aspergillus</taxon>
        <taxon>Aspergillus subgen. Nidulantes</taxon>
    </lineage>
</organism>
<feature type="region of interest" description="Disordered" evidence="6">
    <location>
        <begin position="347"/>
        <end position="366"/>
    </location>
</feature>
<dbReference type="InterPro" id="IPR003511">
    <property type="entry name" value="HORMA_dom"/>
</dbReference>